<evidence type="ECO:0000313" key="3">
    <source>
        <dbReference type="Proteomes" id="UP000050525"/>
    </source>
</evidence>
<evidence type="ECO:0000256" key="1">
    <source>
        <dbReference type="SAM" id="MobiDB-lite"/>
    </source>
</evidence>
<dbReference type="Proteomes" id="UP000050525">
    <property type="component" value="Unassembled WGS sequence"/>
</dbReference>
<sequence length="99" mass="11521">MEDVAHEAARDRCEEERDWHEEERDQVDQEFRDRLLVLERHVETLEQQDVLVARTVEMMEKDCWVIDTVLALVVAFMPPTALSPAAALPAPWQLPTPQQ</sequence>
<feature type="region of interest" description="Disordered" evidence="1">
    <location>
        <begin position="1"/>
        <end position="25"/>
    </location>
</feature>
<evidence type="ECO:0000313" key="2">
    <source>
        <dbReference type="EMBL" id="KYO33026.1"/>
    </source>
</evidence>
<comment type="caution">
    <text evidence="2">The sequence shown here is derived from an EMBL/GenBank/DDBJ whole genome shotgun (WGS) entry which is preliminary data.</text>
</comment>
<dbReference type="AlphaFoldDB" id="A0A151N8C3"/>
<reference evidence="2 3" key="1">
    <citation type="journal article" date="2012" name="Genome Biol.">
        <title>Sequencing three crocodilian genomes to illuminate the evolution of archosaurs and amniotes.</title>
        <authorList>
            <person name="St John J.A."/>
            <person name="Braun E.L."/>
            <person name="Isberg S.R."/>
            <person name="Miles L.G."/>
            <person name="Chong A.Y."/>
            <person name="Gongora J."/>
            <person name="Dalzell P."/>
            <person name="Moran C."/>
            <person name="Bed'hom B."/>
            <person name="Abzhanov A."/>
            <person name="Burgess S.C."/>
            <person name="Cooksey A.M."/>
            <person name="Castoe T.A."/>
            <person name="Crawford N.G."/>
            <person name="Densmore L.D."/>
            <person name="Drew J.C."/>
            <person name="Edwards S.V."/>
            <person name="Faircloth B.C."/>
            <person name="Fujita M.K."/>
            <person name="Greenwold M.J."/>
            <person name="Hoffmann F.G."/>
            <person name="Howard J.M."/>
            <person name="Iguchi T."/>
            <person name="Janes D.E."/>
            <person name="Khan S.Y."/>
            <person name="Kohno S."/>
            <person name="de Koning A.J."/>
            <person name="Lance S.L."/>
            <person name="McCarthy F.M."/>
            <person name="McCormack J.E."/>
            <person name="Merchant M.E."/>
            <person name="Peterson D.G."/>
            <person name="Pollock D.D."/>
            <person name="Pourmand N."/>
            <person name="Raney B.J."/>
            <person name="Roessler K.A."/>
            <person name="Sanford J.R."/>
            <person name="Sawyer R.H."/>
            <person name="Schmidt C.J."/>
            <person name="Triplett E.W."/>
            <person name="Tuberville T.D."/>
            <person name="Venegas-Anaya M."/>
            <person name="Howard J.T."/>
            <person name="Jarvis E.D."/>
            <person name="Guillette L.J.Jr."/>
            <person name="Glenn T.C."/>
            <person name="Green R.E."/>
            <person name="Ray D.A."/>
        </authorList>
    </citation>
    <scope>NUCLEOTIDE SEQUENCE [LARGE SCALE GENOMIC DNA]</scope>
    <source>
        <strain evidence="2">KSC_2009_1</strain>
    </source>
</reference>
<protein>
    <submittedName>
        <fullName evidence="2">Uncharacterized protein</fullName>
    </submittedName>
</protein>
<accession>A0A151N8C3</accession>
<proteinExistence type="predicted"/>
<organism evidence="2 3">
    <name type="scientific">Alligator mississippiensis</name>
    <name type="common">American alligator</name>
    <dbReference type="NCBI Taxonomy" id="8496"/>
    <lineage>
        <taxon>Eukaryota</taxon>
        <taxon>Metazoa</taxon>
        <taxon>Chordata</taxon>
        <taxon>Craniata</taxon>
        <taxon>Vertebrata</taxon>
        <taxon>Euteleostomi</taxon>
        <taxon>Archelosauria</taxon>
        <taxon>Archosauria</taxon>
        <taxon>Crocodylia</taxon>
        <taxon>Alligatoridae</taxon>
        <taxon>Alligatorinae</taxon>
        <taxon>Alligator</taxon>
    </lineage>
</organism>
<gene>
    <name evidence="2" type="ORF">Y1Q_0011335</name>
</gene>
<keyword evidence="3" id="KW-1185">Reference proteome</keyword>
<name>A0A151N8C3_ALLMI</name>
<dbReference type="EMBL" id="AKHW03003826">
    <property type="protein sequence ID" value="KYO33026.1"/>
    <property type="molecule type" value="Genomic_DNA"/>
</dbReference>